<organism evidence="2 3">
    <name type="scientific">Trichinella patagoniensis</name>
    <dbReference type="NCBI Taxonomy" id="990121"/>
    <lineage>
        <taxon>Eukaryota</taxon>
        <taxon>Metazoa</taxon>
        <taxon>Ecdysozoa</taxon>
        <taxon>Nematoda</taxon>
        <taxon>Enoplea</taxon>
        <taxon>Dorylaimia</taxon>
        <taxon>Trichinellida</taxon>
        <taxon>Trichinellidae</taxon>
        <taxon>Trichinella</taxon>
    </lineage>
</organism>
<sequence length="59" mass="7108">MYIKIQNVNYKAQIVRIVKQATITVIQQCKQPHLLSDWLKSVWHKINDMVLIYFDYKIS</sequence>
<name>A0A0V0ZZT3_9BILA</name>
<dbReference type="EMBL" id="JYDQ01000050">
    <property type="protein sequence ID" value="KRY18158.1"/>
    <property type="molecule type" value="Genomic_DNA"/>
</dbReference>
<proteinExistence type="predicted"/>
<dbReference type="EMBL" id="JYDQ01000050">
    <property type="protein sequence ID" value="KRY18183.1"/>
    <property type="molecule type" value="Genomic_DNA"/>
</dbReference>
<evidence type="ECO:0000313" key="3">
    <source>
        <dbReference type="Proteomes" id="UP000054783"/>
    </source>
</evidence>
<evidence type="ECO:0000313" key="2">
    <source>
        <dbReference type="EMBL" id="KRY18183.1"/>
    </source>
</evidence>
<keyword evidence="3" id="KW-1185">Reference proteome</keyword>
<dbReference type="Proteomes" id="UP000054783">
    <property type="component" value="Unassembled WGS sequence"/>
</dbReference>
<comment type="caution">
    <text evidence="2">The sequence shown here is derived from an EMBL/GenBank/DDBJ whole genome shotgun (WGS) entry which is preliminary data.</text>
</comment>
<protein>
    <submittedName>
        <fullName evidence="2">Uncharacterized protein</fullName>
    </submittedName>
</protein>
<gene>
    <name evidence="1" type="ORF">T12_13382</name>
    <name evidence="2" type="ORF">T12_16672</name>
</gene>
<dbReference type="AlphaFoldDB" id="A0A0V0ZZT3"/>
<reference evidence="2 3" key="1">
    <citation type="submission" date="2015-01" db="EMBL/GenBank/DDBJ databases">
        <title>Evolution of Trichinella species and genotypes.</title>
        <authorList>
            <person name="Korhonen P.K."/>
            <person name="Edoardo P."/>
            <person name="Giuseppe L.R."/>
            <person name="Gasser R.B."/>
        </authorList>
    </citation>
    <scope>NUCLEOTIDE SEQUENCE [LARGE SCALE GENOMIC DNA]</scope>
    <source>
        <strain evidence="2">ISS2496</strain>
    </source>
</reference>
<accession>A0A0V0ZZT3</accession>
<evidence type="ECO:0000313" key="1">
    <source>
        <dbReference type="EMBL" id="KRY18158.1"/>
    </source>
</evidence>